<dbReference type="SUPFAM" id="SSF46785">
    <property type="entry name" value="Winged helix' DNA-binding domain"/>
    <property type="match status" value="1"/>
</dbReference>
<feature type="domain" description="IclR-ED" evidence="6">
    <location>
        <begin position="79"/>
        <end position="263"/>
    </location>
</feature>
<dbReference type="GO" id="GO:0003677">
    <property type="term" value="F:DNA binding"/>
    <property type="evidence" value="ECO:0007669"/>
    <property type="project" value="UniProtKB-KW"/>
</dbReference>
<evidence type="ECO:0000313" key="7">
    <source>
        <dbReference type="EMBL" id="MBD0415511.1"/>
    </source>
</evidence>
<dbReference type="GO" id="GO:0003700">
    <property type="term" value="F:DNA-binding transcription factor activity"/>
    <property type="evidence" value="ECO:0007669"/>
    <property type="project" value="TreeGrafter"/>
</dbReference>
<evidence type="ECO:0000256" key="2">
    <source>
        <dbReference type="ARBA" id="ARBA00023125"/>
    </source>
</evidence>
<name>A0A8J6U0D7_9HYPH</name>
<dbReference type="PANTHER" id="PTHR30136">
    <property type="entry name" value="HELIX-TURN-HELIX TRANSCRIPTIONAL REGULATOR, ICLR FAMILY"/>
    <property type="match status" value="1"/>
</dbReference>
<dbReference type="PROSITE" id="PS51077">
    <property type="entry name" value="HTH_ICLR"/>
    <property type="match status" value="1"/>
</dbReference>
<feature type="domain" description="HTH iclR-type" evidence="5">
    <location>
        <begin position="15"/>
        <end position="78"/>
    </location>
</feature>
<sequence>MTAKPPVADKDTTGSQSVDRALRLLSLVGHQAERGMPLNQIVEEGGFNKPTTRRLLLALIRAGFLEQDPADRRYYIGQEAYVLGSLASPRFGLLQMSMESLIRISRKTEDSSFLSIRRDTHSICLHREEGTYPIRTHALQAGFEHPLGVGAGSLAMLAALPDDEIETVLQRNSQVLDEEYKLLTPEQLWRDVKTTRARGYSFNPGLIYANSWGMGIALKFPDGRLAGALSIAAIDSRMQEARQADLAAILREEAARVEAKLADIHNTQDKPADTGRQREPIALRANTPLRNNTPLRKTTRRLAR</sequence>
<dbReference type="InterPro" id="IPR036388">
    <property type="entry name" value="WH-like_DNA-bd_sf"/>
</dbReference>
<protein>
    <submittedName>
        <fullName evidence="7">IclR family transcriptional regulator</fullName>
    </submittedName>
</protein>
<evidence type="ECO:0000259" key="5">
    <source>
        <dbReference type="PROSITE" id="PS51077"/>
    </source>
</evidence>
<organism evidence="7 8">
    <name type="scientific">Oryzicola mucosus</name>
    <dbReference type="NCBI Taxonomy" id="2767425"/>
    <lineage>
        <taxon>Bacteria</taxon>
        <taxon>Pseudomonadati</taxon>
        <taxon>Pseudomonadota</taxon>
        <taxon>Alphaproteobacteria</taxon>
        <taxon>Hyphomicrobiales</taxon>
        <taxon>Phyllobacteriaceae</taxon>
        <taxon>Oryzicola</taxon>
    </lineage>
</organism>
<evidence type="ECO:0000256" key="4">
    <source>
        <dbReference type="SAM" id="MobiDB-lite"/>
    </source>
</evidence>
<keyword evidence="3" id="KW-0804">Transcription</keyword>
<dbReference type="RefSeq" id="WP_188164923.1">
    <property type="nucleotide sequence ID" value="NZ_JACVVX010000003.1"/>
</dbReference>
<dbReference type="Pfam" id="PF01614">
    <property type="entry name" value="IclR_C"/>
    <property type="match status" value="1"/>
</dbReference>
<dbReference type="PROSITE" id="PS51078">
    <property type="entry name" value="ICLR_ED"/>
    <property type="match status" value="1"/>
</dbReference>
<dbReference type="InterPro" id="IPR029016">
    <property type="entry name" value="GAF-like_dom_sf"/>
</dbReference>
<dbReference type="Gene3D" id="3.30.450.40">
    <property type="match status" value="1"/>
</dbReference>
<keyword evidence="2" id="KW-0238">DNA-binding</keyword>
<dbReference type="GO" id="GO:0045892">
    <property type="term" value="P:negative regulation of DNA-templated transcription"/>
    <property type="evidence" value="ECO:0007669"/>
    <property type="project" value="TreeGrafter"/>
</dbReference>
<dbReference type="InterPro" id="IPR005471">
    <property type="entry name" value="Tscrpt_reg_IclR_N"/>
</dbReference>
<dbReference type="SMART" id="SM00346">
    <property type="entry name" value="HTH_ICLR"/>
    <property type="match status" value="1"/>
</dbReference>
<dbReference type="Proteomes" id="UP000643405">
    <property type="component" value="Unassembled WGS sequence"/>
</dbReference>
<dbReference type="InterPro" id="IPR036390">
    <property type="entry name" value="WH_DNA-bd_sf"/>
</dbReference>
<reference evidence="7" key="1">
    <citation type="submission" date="2020-09" db="EMBL/GenBank/DDBJ databases">
        <title>Genome seq and assembly of Tianweitania sp.</title>
        <authorList>
            <person name="Chhetri G."/>
        </authorList>
    </citation>
    <scope>NUCLEOTIDE SEQUENCE</scope>
    <source>
        <strain evidence="7">Rool2</strain>
    </source>
</reference>
<gene>
    <name evidence="7" type="ORF">ICI42_12650</name>
</gene>
<evidence type="ECO:0000313" key="8">
    <source>
        <dbReference type="Proteomes" id="UP000643405"/>
    </source>
</evidence>
<feature type="region of interest" description="Disordered" evidence="4">
    <location>
        <begin position="268"/>
        <end position="304"/>
    </location>
</feature>
<dbReference type="InterPro" id="IPR050707">
    <property type="entry name" value="HTH_MetabolicPath_Reg"/>
</dbReference>
<dbReference type="AlphaFoldDB" id="A0A8J6U0D7"/>
<dbReference type="Pfam" id="PF09339">
    <property type="entry name" value="HTH_IclR"/>
    <property type="match status" value="1"/>
</dbReference>
<dbReference type="SUPFAM" id="SSF55781">
    <property type="entry name" value="GAF domain-like"/>
    <property type="match status" value="1"/>
</dbReference>
<evidence type="ECO:0000256" key="1">
    <source>
        <dbReference type="ARBA" id="ARBA00023015"/>
    </source>
</evidence>
<dbReference type="PANTHER" id="PTHR30136:SF39">
    <property type="entry name" value="TRANSCRIPTIONAL REGULATORY PROTEIN"/>
    <property type="match status" value="1"/>
</dbReference>
<accession>A0A8J6U0D7</accession>
<dbReference type="EMBL" id="JACVVX010000003">
    <property type="protein sequence ID" value="MBD0415511.1"/>
    <property type="molecule type" value="Genomic_DNA"/>
</dbReference>
<evidence type="ECO:0000259" key="6">
    <source>
        <dbReference type="PROSITE" id="PS51078"/>
    </source>
</evidence>
<keyword evidence="1" id="KW-0805">Transcription regulation</keyword>
<evidence type="ECO:0000256" key="3">
    <source>
        <dbReference type="ARBA" id="ARBA00023163"/>
    </source>
</evidence>
<dbReference type="InterPro" id="IPR014757">
    <property type="entry name" value="Tscrpt_reg_IclR_C"/>
</dbReference>
<dbReference type="Gene3D" id="1.10.10.10">
    <property type="entry name" value="Winged helix-like DNA-binding domain superfamily/Winged helix DNA-binding domain"/>
    <property type="match status" value="1"/>
</dbReference>
<keyword evidence="8" id="KW-1185">Reference proteome</keyword>
<proteinExistence type="predicted"/>
<comment type="caution">
    <text evidence="7">The sequence shown here is derived from an EMBL/GenBank/DDBJ whole genome shotgun (WGS) entry which is preliminary data.</text>
</comment>
<feature type="compositionally biased region" description="Basic and acidic residues" evidence="4">
    <location>
        <begin position="268"/>
        <end position="281"/>
    </location>
</feature>